<keyword evidence="1" id="KW-0689">Ribosomal protein</keyword>
<evidence type="ECO:0000313" key="1">
    <source>
        <dbReference type="EMBL" id="MBP1932856.1"/>
    </source>
</evidence>
<comment type="caution">
    <text evidence="1">The sequence shown here is derived from an EMBL/GenBank/DDBJ whole genome shotgun (WGS) entry which is preliminary data.</text>
</comment>
<organism evidence="1 2">
    <name type="scientific">Ammoniphilus resinae</name>
    <dbReference type="NCBI Taxonomy" id="861532"/>
    <lineage>
        <taxon>Bacteria</taxon>
        <taxon>Bacillati</taxon>
        <taxon>Bacillota</taxon>
        <taxon>Bacilli</taxon>
        <taxon>Bacillales</taxon>
        <taxon>Paenibacillaceae</taxon>
        <taxon>Aneurinibacillus group</taxon>
        <taxon>Ammoniphilus</taxon>
    </lineage>
</organism>
<keyword evidence="2" id="KW-1185">Reference proteome</keyword>
<accession>A0ABS4GRH9</accession>
<gene>
    <name evidence="1" type="ORF">J2Z37_002867</name>
</gene>
<name>A0ABS4GRH9_9BACL</name>
<proteinExistence type="predicted"/>
<evidence type="ECO:0000313" key="2">
    <source>
        <dbReference type="Proteomes" id="UP001519343"/>
    </source>
</evidence>
<protein>
    <submittedName>
        <fullName evidence="1">Ribosomal protein L11</fullName>
    </submittedName>
</protein>
<dbReference type="GO" id="GO:0005840">
    <property type="term" value="C:ribosome"/>
    <property type="evidence" value="ECO:0007669"/>
    <property type="project" value="UniProtKB-KW"/>
</dbReference>
<reference evidence="1 2" key="1">
    <citation type="submission" date="2021-03" db="EMBL/GenBank/DDBJ databases">
        <title>Genomic Encyclopedia of Type Strains, Phase IV (KMG-IV): sequencing the most valuable type-strain genomes for metagenomic binning, comparative biology and taxonomic classification.</title>
        <authorList>
            <person name="Goeker M."/>
        </authorList>
    </citation>
    <scope>NUCLEOTIDE SEQUENCE [LARGE SCALE GENOMIC DNA]</scope>
    <source>
        <strain evidence="1 2">DSM 24738</strain>
    </source>
</reference>
<dbReference type="RefSeq" id="WP_209810889.1">
    <property type="nucleotide sequence ID" value="NZ_JAGGKT010000008.1"/>
</dbReference>
<keyword evidence="1" id="KW-0687">Ribonucleoprotein</keyword>
<dbReference type="Proteomes" id="UP001519343">
    <property type="component" value="Unassembled WGS sequence"/>
</dbReference>
<sequence>MKGKFFTAISLLKKVFKPGERSLSRGEITHRLVSFFEEEHEEGEKLIQAALNAEKTPFREGNSRAIIEYKQEPHAIASHVYKILNDAKVPLTEETILRRLRSLSLISWNFSFDRLGLITDSRFSQVELDKRWVLSDWEPVNDQVYQYFMNQGIGELPMREIPLLIQMKLNVPKNKCLFFPELDERFFAEDEVLYLVGQPGEEPHFTDSENNSAALQEQTKQSYQEVASAVETRVVEERTADNSKTVVDQVLEDLLGGLIKLEKRSGEMKEEVLTYFTSNDIEAIGTLMKEKERNEKVLEKLKEIIDELS</sequence>
<dbReference type="EMBL" id="JAGGKT010000008">
    <property type="protein sequence ID" value="MBP1932856.1"/>
    <property type="molecule type" value="Genomic_DNA"/>
</dbReference>